<feature type="compositionally biased region" description="Low complexity" evidence="1">
    <location>
        <begin position="1032"/>
        <end position="1050"/>
    </location>
</feature>
<dbReference type="GO" id="GO:0032012">
    <property type="term" value="P:regulation of ARF protein signal transduction"/>
    <property type="evidence" value="ECO:0007669"/>
    <property type="project" value="InterPro"/>
</dbReference>
<keyword evidence="4" id="KW-1185">Reference proteome</keyword>
<feature type="region of interest" description="Disordered" evidence="1">
    <location>
        <begin position="401"/>
        <end position="464"/>
    </location>
</feature>
<feature type="domain" description="SEC7" evidence="2">
    <location>
        <begin position="678"/>
        <end position="896"/>
    </location>
</feature>
<protein>
    <recommendedName>
        <fullName evidence="2">SEC7 domain-containing protein</fullName>
    </recommendedName>
</protein>
<feature type="compositionally biased region" description="Basic residues" evidence="1">
    <location>
        <begin position="965"/>
        <end position="977"/>
    </location>
</feature>
<evidence type="ECO:0000313" key="4">
    <source>
        <dbReference type="Proteomes" id="UP000318582"/>
    </source>
</evidence>
<dbReference type="PANTHER" id="PTHR10663:SF373">
    <property type="entry name" value="PH AND SEC7 DOMAIN-CONTAINING PROTEIN C11E3.11C"/>
    <property type="match status" value="1"/>
</dbReference>
<feature type="region of interest" description="Disordered" evidence="1">
    <location>
        <begin position="1298"/>
        <end position="1323"/>
    </location>
</feature>
<gene>
    <name evidence="3" type="ORF">PhCBS80983_g02892</name>
</gene>
<name>A0A507E4M5_9FUNG</name>
<dbReference type="SMART" id="SM00222">
    <property type="entry name" value="Sec7"/>
    <property type="match status" value="1"/>
</dbReference>
<dbReference type="Proteomes" id="UP000318582">
    <property type="component" value="Unassembled WGS sequence"/>
</dbReference>
<feature type="compositionally biased region" description="Low complexity" evidence="1">
    <location>
        <begin position="1345"/>
        <end position="1354"/>
    </location>
</feature>
<feature type="region of interest" description="Disordered" evidence="1">
    <location>
        <begin position="1"/>
        <end position="107"/>
    </location>
</feature>
<dbReference type="SUPFAM" id="SSF48425">
    <property type="entry name" value="Sec7 domain"/>
    <property type="match status" value="1"/>
</dbReference>
<feature type="compositionally biased region" description="Basic and acidic residues" evidence="1">
    <location>
        <begin position="415"/>
        <end position="425"/>
    </location>
</feature>
<reference evidence="3 4" key="1">
    <citation type="journal article" date="2019" name="Sci. Rep.">
        <title>Comparative genomics of chytrid fungi reveal insights into the obligate biotrophic and pathogenic lifestyle of Synchytrium endobioticum.</title>
        <authorList>
            <person name="van de Vossenberg B.T.L.H."/>
            <person name="Warris S."/>
            <person name="Nguyen H.D.T."/>
            <person name="van Gent-Pelzer M.P.E."/>
            <person name="Joly D.L."/>
            <person name="van de Geest H.C."/>
            <person name="Bonants P.J.M."/>
            <person name="Smith D.S."/>
            <person name="Levesque C.A."/>
            <person name="van der Lee T.A.J."/>
        </authorList>
    </citation>
    <scope>NUCLEOTIDE SEQUENCE [LARGE SCALE GENOMIC DNA]</scope>
    <source>
        <strain evidence="3 4">CBS 809.83</strain>
    </source>
</reference>
<feature type="region of interest" description="Disordered" evidence="1">
    <location>
        <begin position="478"/>
        <end position="499"/>
    </location>
</feature>
<feature type="compositionally biased region" description="Low complexity" evidence="1">
    <location>
        <begin position="1594"/>
        <end position="1634"/>
    </location>
</feature>
<sequence>MDDGPPGVRTLTAAPVHPLLHISNDSDQEGHPQPQQPPRQKQASTSSLPQQQQQQPGLSAFSPPSSTFRDAAHPSDPPQHEQQQPPPEIPPKQTASSFTPPIFPLSTDLARSQSMMVSRTLPHHASTRKARYLTLDVGEPLSLDIPAWLLSDMEKSTSNAVAAANTARGRRTAASTHNGRKRSISVPSVQNPEEEKEKEKNGSPTASSPESETSQGTRLSRSRSMPVVERWDISDWGFWPGGKEDRSRVNAPKVEGGRDQAQINTPKAASVIPGPPLRLSSFASADTTHPAGLGSFDPPLSATLLAGSPSQVPLSAGQANDYISSRPRNLAEPSPPLMHHGSWVDQDGNEDRYYGEGSAGLDRGEPKGKFWKGFKRSVSDNFAKLRTSRSTVDFKNLPGAGRESGIGIPPSAFKELPETPGRRDGAPYLNNKLLDPFAHLPPSSPSGTDFRGVTSPLSPGPPTLLSKRLSVGSFASSVGGRSTLSGGPASMPSSLPPLPPEAGVPRTLNNYFGAGGSGVARQSPAPPVSLDDVEPERFAQLLKKHKEANVDKVTGSLSIPKRSSSYFTGVVTGNGGGGGGSFNAPPWSSGDASSGGSSPRNSPLNSPSLRSPTGTLPYVRPATGLLDSPTLPRIDHSLHRPATPTDLPSTSRMSSPRASLHTPSTPKSSRDDNFSDAFDSSPATARTTLPRSPVSVKAVPVPVPPPTSSAKGGYKKMEPATVGRLLFHESLPEITFDRISEVLGKNDDFHKTILASYMACFDFAGQEIDEGFRALANHLLVTGESQIISRIIESFAHTWWDCNPQMWPAFLHKDVAETIMNSIMLLNTDLHIANATVRSRRITKKQWVVNLLSYITELSTKEAWIDGSADNRDTVRVWSRTLEGILKRTYDRTAKHPLPQREIPKISLESSGAESLSPDMLSPTSSGFPDNTRRMHRDTSSLSLASTLSTGTMFSIADNGNNHGNSKRRAFGFRRKGDRAPKENRLSYGDSNSSHALSLDSQLNLTNVPPASISLGRHSVNGVLQHEGGKWPPSDSQQQTQQQHLQDPSSLQQPPRYIPRVPSAGDIQLDGQLIRKHLNERDDVKAKHRQWVKLDCALKLDVQAGTLELIMERLEKDAKDTTGFTSATPPPVPHTVSADDTVIPVTRVGTSESAKSGGASSIMGARMSAWTGPTGERARVSSESALPKPHSRGKEQVQTFNLLHSLATPLPPPGYSQLRPHVFTLRLSDGQIYLFHGINAETVREWVRTINMWAARKSKEPLVGSGGNAEFGWGPLLWERAQRKEKDRMERNLMANAGDAAAPGSGIAAGTPPTSNLSPLASGPKYASSMRSFASATSVESGRSAATVTGTTTTAGGGGGINSDANKELAKRLKRMKVTEWMPPVPLGKIMSSLPEDQQRHVWKRQQDLILAEIEEHSGYRDGLDKLYVAHPALKQKSQVNWMRKQRWLMREYEKYGTYAQLCNEAAEAANAAAAAAGGGGSPEEMTQDPLASSITPARPASIKRNRSRSVGPVSGHSPDRVMPFDQHRQARSSTASPQSAVTASSTSTNFIPAHVTQNHIVASPQTATPIHADQHPLSSSTSTSAVPLPRDLSSSLPQQSSSPPTTPPLATTSTTSTSSPPSSATITTATITTKPRTAAGTGSLEIISEATADDTATTADQSAMASETRPRPGGVGRRNSLGATTLLSSSSSSTTDQQLPFITLQHQHLHHHHRNNTNSSSGHRLSKDSEGSFRTAESGAD</sequence>
<feature type="compositionally biased region" description="Low complexity" evidence="1">
    <location>
        <begin position="690"/>
        <end position="700"/>
    </location>
</feature>
<dbReference type="InterPro" id="IPR035999">
    <property type="entry name" value="Sec7_dom_sf"/>
</dbReference>
<feature type="region of interest" description="Disordered" evidence="1">
    <location>
        <begin position="161"/>
        <end position="225"/>
    </location>
</feature>
<dbReference type="PANTHER" id="PTHR10663">
    <property type="entry name" value="GUANYL-NUCLEOTIDE EXCHANGE FACTOR"/>
    <property type="match status" value="1"/>
</dbReference>
<proteinExistence type="predicted"/>
<feature type="region of interest" description="Disordered" evidence="1">
    <location>
        <begin position="239"/>
        <end position="262"/>
    </location>
</feature>
<evidence type="ECO:0000256" key="1">
    <source>
        <dbReference type="SAM" id="MobiDB-lite"/>
    </source>
</evidence>
<dbReference type="InterPro" id="IPR023394">
    <property type="entry name" value="Sec7_C_sf"/>
</dbReference>
<feature type="region of interest" description="Disordered" evidence="1">
    <location>
        <begin position="1344"/>
        <end position="1364"/>
    </location>
</feature>
<dbReference type="Gene3D" id="2.30.29.30">
    <property type="entry name" value="Pleckstrin-homology domain (PH domain)/Phosphotyrosine-binding domain (PTB)"/>
    <property type="match status" value="1"/>
</dbReference>
<feature type="compositionally biased region" description="Low complexity" evidence="1">
    <location>
        <begin position="203"/>
        <end position="214"/>
    </location>
</feature>
<dbReference type="STRING" id="109895.A0A507E4M5"/>
<evidence type="ECO:0000259" key="2">
    <source>
        <dbReference type="PROSITE" id="PS50190"/>
    </source>
</evidence>
<dbReference type="PROSITE" id="PS50190">
    <property type="entry name" value="SEC7"/>
    <property type="match status" value="1"/>
</dbReference>
<feature type="region of interest" description="Disordered" evidence="1">
    <location>
        <begin position="1023"/>
        <end position="1059"/>
    </location>
</feature>
<dbReference type="Pfam" id="PF15410">
    <property type="entry name" value="PH_9"/>
    <property type="match status" value="1"/>
</dbReference>
<feature type="region of interest" description="Disordered" evidence="1">
    <location>
        <begin position="1707"/>
        <end position="1742"/>
    </location>
</feature>
<feature type="compositionally biased region" description="Polar residues" evidence="1">
    <location>
        <begin position="1577"/>
        <end position="1586"/>
    </location>
</feature>
<dbReference type="InterPro" id="IPR011993">
    <property type="entry name" value="PH-like_dom_sf"/>
</dbReference>
<dbReference type="Gene3D" id="1.10.1000.11">
    <property type="entry name" value="Arf Nucleotide-binding Site Opener,domain 2"/>
    <property type="match status" value="1"/>
</dbReference>
<organism evidence="3 4">
    <name type="scientific">Powellomyces hirtus</name>
    <dbReference type="NCBI Taxonomy" id="109895"/>
    <lineage>
        <taxon>Eukaryota</taxon>
        <taxon>Fungi</taxon>
        <taxon>Fungi incertae sedis</taxon>
        <taxon>Chytridiomycota</taxon>
        <taxon>Chytridiomycota incertae sedis</taxon>
        <taxon>Chytridiomycetes</taxon>
        <taxon>Spizellomycetales</taxon>
        <taxon>Powellomycetaceae</taxon>
        <taxon>Powellomyces</taxon>
    </lineage>
</organism>
<feature type="compositionally biased region" description="Low complexity" evidence="1">
    <location>
        <begin position="161"/>
        <end position="176"/>
    </location>
</feature>
<feature type="compositionally biased region" description="Low complexity" evidence="1">
    <location>
        <begin position="588"/>
        <end position="612"/>
    </location>
</feature>
<feature type="compositionally biased region" description="Low complexity" evidence="1">
    <location>
        <begin position="1685"/>
        <end position="1695"/>
    </location>
</feature>
<evidence type="ECO:0000313" key="3">
    <source>
        <dbReference type="EMBL" id="TPX58794.1"/>
    </source>
</evidence>
<dbReference type="Pfam" id="PF01369">
    <property type="entry name" value="Sec7"/>
    <property type="match status" value="1"/>
</dbReference>
<comment type="caution">
    <text evidence="3">The sequence shown here is derived from an EMBL/GenBank/DDBJ whole genome shotgun (WGS) entry which is preliminary data.</text>
</comment>
<accession>A0A507E4M5</accession>
<dbReference type="GO" id="GO:0005085">
    <property type="term" value="F:guanyl-nucleotide exchange factor activity"/>
    <property type="evidence" value="ECO:0007669"/>
    <property type="project" value="InterPro"/>
</dbReference>
<feature type="region of interest" description="Disordered" evidence="1">
    <location>
        <begin position="577"/>
        <end position="715"/>
    </location>
</feature>
<dbReference type="InterPro" id="IPR041681">
    <property type="entry name" value="PH_9"/>
</dbReference>
<feature type="compositionally biased region" description="Polar residues" evidence="1">
    <location>
        <begin position="646"/>
        <end position="667"/>
    </location>
</feature>
<feature type="region of interest" description="Disordered" evidence="1">
    <location>
        <begin position="896"/>
        <end position="996"/>
    </location>
</feature>
<feature type="region of interest" description="Disordered" evidence="1">
    <location>
        <begin position="1476"/>
        <end position="1546"/>
    </location>
</feature>
<feature type="compositionally biased region" description="Polar residues" evidence="1">
    <location>
        <begin position="1532"/>
        <end position="1546"/>
    </location>
</feature>
<feature type="compositionally biased region" description="Low complexity" evidence="1">
    <location>
        <begin position="940"/>
        <end position="950"/>
    </location>
</feature>
<dbReference type="EMBL" id="QEAQ01000032">
    <property type="protein sequence ID" value="TPX58794.1"/>
    <property type="molecule type" value="Genomic_DNA"/>
</dbReference>
<dbReference type="SUPFAM" id="SSF50729">
    <property type="entry name" value="PH domain-like"/>
    <property type="match status" value="1"/>
</dbReference>
<dbReference type="InterPro" id="IPR000904">
    <property type="entry name" value="Sec7_dom"/>
</dbReference>
<feature type="compositionally biased region" description="Low complexity" evidence="1">
    <location>
        <begin position="484"/>
        <end position="493"/>
    </location>
</feature>
<feature type="region of interest" description="Disordered" evidence="1">
    <location>
        <begin position="1571"/>
        <end position="1695"/>
    </location>
</feature>